<evidence type="ECO:0000313" key="3">
    <source>
        <dbReference type="Proteomes" id="UP000028045"/>
    </source>
</evidence>
<feature type="region of interest" description="Disordered" evidence="1">
    <location>
        <begin position="111"/>
        <end position="224"/>
    </location>
</feature>
<dbReference type="HOGENOM" id="CLU_082196_0_0_1"/>
<proteinExistence type="predicted"/>
<feature type="compositionally biased region" description="Polar residues" evidence="1">
    <location>
        <begin position="121"/>
        <end position="136"/>
    </location>
</feature>
<accession>A0A084AMJ5</accession>
<protein>
    <recommendedName>
        <fullName evidence="4">G-patch domain-containing protein</fullName>
    </recommendedName>
</protein>
<dbReference type="Proteomes" id="UP000028045">
    <property type="component" value="Unassembled WGS sequence"/>
</dbReference>
<feature type="compositionally biased region" description="Basic residues" evidence="1">
    <location>
        <begin position="151"/>
        <end position="164"/>
    </location>
</feature>
<organism evidence="2 3">
    <name type="scientific">Stachybotrys chartarum (strain CBS 109288 / IBT 7711)</name>
    <name type="common">Toxic black mold</name>
    <name type="synonym">Stilbospora chartarum</name>
    <dbReference type="NCBI Taxonomy" id="1280523"/>
    <lineage>
        <taxon>Eukaryota</taxon>
        <taxon>Fungi</taxon>
        <taxon>Dikarya</taxon>
        <taxon>Ascomycota</taxon>
        <taxon>Pezizomycotina</taxon>
        <taxon>Sordariomycetes</taxon>
        <taxon>Hypocreomycetidae</taxon>
        <taxon>Hypocreales</taxon>
        <taxon>Stachybotryaceae</taxon>
        <taxon>Stachybotrys</taxon>
    </lineage>
</organism>
<sequence>MDAHALLTSQGWRGTGHSLHMTDDSIGLQKPIMLSKKVGNKGIGKVQHFTSDQWWLHAFDEQLKGLDTSKEGKIVQNVTTGKLNTFERGSLSKYSVYSTFVRGGFLEGTLSQVDDTESSDQTDTNADDQPTKSDGATATPRKETKEEKRARKEQKKARKEAKRQRKEERARKRAAKLERKLASGKSSSGESTSKDEEKMRRRARKEEKRRKRKQEEKAKSQKSA</sequence>
<dbReference type="OrthoDB" id="3366546at2759"/>
<feature type="compositionally biased region" description="Basic and acidic residues" evidence="1">
    <location>
        <begin position="140"/>
        <end position="150"/>
    </location>
</feature>
<name>A0A084AMJ5_STACB</name>
<feature type="compositionally biased region" description="Basic residues" evidence="1">
    <location>
        <begin position="200"/>
        <end position="212"/>
    </location>
</feature>
<evidence type="ECO:0000313" key="2">
    <source>
        <dbReference type="EMBL" id="KEY66524.1"/>
    </source>
</evidence>
<feature type="compositionally biased region" description="Basic and acidic residues" evidence="1">
    <location>
        <begin position="165"/>
        <end position="181"/>
    </location>
</feature>
<feature type="compositionally biased region" description="Basic and acidic residues" evidence="1">
    <location>
        <begin position="213"/>
        <end position="224"/>
    </location>
</feature>
<keyword evidence="3" id="KW-1185">Reference proteome</keyword>
<evidence type="ECO:0008006" key="4">
    <source>
        <dbReference type="Google" id="ProtNLM"/>
    </source>
</evidence>
<reference evidence="2 3" key="1">
    <citation type="journal article" date="2014" name="BMC Genomics">
        <title>Comparative genome sequencing reveals chemotype-specific gene clusters in the toxigenic black mold Stachybotrys.</title>
        <authorList>
            <person name="Semeiks J."/>
            <person name="Borek D."/>
            <person name="Otwinowski Z."/>
            <person name="Grishin N.V."/>
        </authorList>
    </citation>
    <scope>NUCLEOTIDE SEQUENCE [LARGE SCALE GENOMIC DNA]</scope>
    <source>
        <strain evidence="3">CBS 109288 / IBT 7711</strain>
    </source>
</reference>
<gene>
    <name evidence="2" type="ORF">S7711_04850</name>
</gene>
<evidence type="ECO:0000256" key="1">
    <source>
        <dbReference type="SAM" id="MobiDB-lite"/>
    </source>
</evidence>
<dbReference type="AlphaFoldDB" id="A0A084AMJ5"/>
<dbReference type="EMBL" id="KL648657">
    <property type="protein sequence ID" value="KEY66524.1"/>
    <property type="molecule type" value="Genomic_DNA"/>
</dbReference>